<dbReference type="OrthoDB" id="1107057at2759"/>
<reference evidence="2" key="1">
    <citation type="submission" date="2019-07" db="EMBL/GenBank/DDBJ databases">
        <authorList>
            <person name="Dittberner H."/>
        </authorList>
    </citation>
    <scope>NUCLEOTIDE SEQUENCE [LARGE SCALE GENOMIC DNA]</scope>
</reference>
<dbReference type="Pfam" id="PF13966">
    <property type="entry name" value="zf-RVT"/>
    <property type="match status" value="1"/>
</dbReference>
<sequence length="213" mass="25017">MVLHGSLNNIWSLKTSQRNSWLANKIIKIRDVAFHWIKFRVENGKNCRFWYDNWSPFGSLHVFLQGAASFQFGLYPLVTLHDLRSPTGWLLPLARSENQVLLQAYLSTISLSSDEDSYEWVMDDVIMTKFSTGQVYNAIREHRPTIPWYQAVWNKRGIPKHSFLTWLFVLDRCPTRNRLLNWGLITDPNCLLCNSSLEDRDHVFFGCSFSWRI</sequence>
<dbReference type="EMBL" id="CABITT030000006">
    <property type="protein sequence ID" value="VVB08929.1"/>
    <property type="molecule type" value="Genomic_DNA"/>
</dbReference>
<accession>A0A565C5N3</accession>
<dbReference type="InterPro" id="IPR026960">
    <property type="entry name" value="RVT-Znf"/>
</dbReference>
<keyword evidence="3" id="KW-1185">Reference proteome</keyword>
<dbReference type="Proteomes" id="UP000489600">
    <property type="component" value="Unassembled WGS sequence"/>
</dbReference>
<name>A0A565C5N3_9BRAS</name>
<feature type="domain" description="Reverse transcriptase zinc-binding" evidence="1">
    <location>
        <begin position="130"/>
        <end position="212"/>
    </location>
</feature>
<gene>
    <name evidence="2" type="ORF">ANE_LOCUS19373</name>
</gene>
<proteinExistence type="predicted"/>
<evidence type="ECO:0000313" key="2">
    <source>
        <dbReference type="EMBL" id="VVB08929.1"/>
    </source>
</evidence>
<comment type="caution">
    <text evidence="2">The sequence shown here is derived from an EMBL/GenBank/DDBJ whole genome shotgun (WGS) entry which is preliminary data.</text>
</comment>
<dbReference type="AlphaFoldDB" id="A0A565C5N3"/>
<organism evidence="2 3">
    <name type="scientific">Arabis nemorensis</name>
    <dbReference type="NCBI Taxonomy" id="586526"/>
    <lineage>
        <taxon>Eukaryota</taxon>
        <taxon>Viridiplantae</taxon>
        <taxon>Streptophyta</taxon>
        <taxon>Embryophyta</taxon>
        <taxon>Tracheophyta</taxon>
        <taxon>Spermatophyta</taxon>
        <taxon>Magnoliopsida</taxon>
        <taxon>eudicotyledons</taxon>
        <taxon>Gunneridae</taxon>
        <taxon>Pentapetalae</taxon>
        <taxon>rosids</taxon>
        <taxon>malvids</taxon>
        <taxon>Brassicales</taxon>
        <taxon>Brassicaceae</taxon>
        <taxon>Arabideae</taxon>
        <taxon>Arabis</taxon>
    </lineage>
</organism>
<evidence type="ECO:0000259" key="1">
    <source>
        <dbReference type="Pfam" id="PF13966"/>
    </source>
</evidence>
<evidence type="ECO:0000313" key="3">
    <source>
        <dbReference type="Proteomes" id="UP000489600"/>
    </source>
</evidence>
<protein>
    <recommendedName>
        <fullName evidence="1">Reverse transcriptase zinc-binding domain-containing protein</fullName>
    </recommendedName>
</protein>